<dbReference type="InterPro" id="IPR036388">
    <property type="entry name" value="WH-like_DNA-bd_sf"/>
</dbReference>
<evidence type="ECO:0000313" key="6">
    <source>
        <dbReference type="EMBL" id="PSL34414.1"/>
    </source>
</evidence>
<evidence type="ECO:0000256" key="1">
    <source>
        <dbReference type="ARBA" id="ARBA00023015"/>
    </source>
</evidence>
<organism evidence="6 7">
    <name type="scientific">Planomicrobium soli</name>
    <dbReference type="NCBI Taxonomy" id="1176648"/>
    <lineage>
        <taxon>Bacteria</taxon>
        <taxon>Bacillati</taxon>
        <taxon>Bacillota</taxon>
        <taxon>Bacilli</taxon>
        <taxon>Bacillales</taxon>
        <taxon>Caryophanaceae</taxon>
        <taxon>Planomicrobium</taxon>
    </lineage>
</organism>
<evidence type="ECO:0000259" key="4">
    <source>
        <dbReference type="PROSITE" id="PS51071"/>
    </source>
</evidence>
<comment type="caution">
    <text evidence="6">The sequence shown here is derived from an EMBL/GenBank/DDBJ whole genome shotgun (WGS) entry which is preliminary data.</text>
</comment>
<feature type="domain" description="HTH rpiR-type" evidence="4">
    <location>
        <begin position="2"/>
        <end position="78"/>
    </location>
</feature>
<dbReference type="Pfam" id="PF01418">
    <property type="entry name" value="HTH_6"/>
    <property type="match status" value="1"/>
</dbReference>
<dbReference type="InterPro" id="IPR035472">
    <property type="entry name" value="RpiR-like_SIS"/>
</dbReference>
<gene>
    <name evidence="6" type="ORF">B0H99_109142</name>
</gene>
<evidence type="ECO:0000259" key="5">
    <source>
        <dbReference type="PROSITE" id="PS51464"/>
    </source>
</evidence>
<dbReference type="AlphaFoldDB" id="A0A2P8GKB5"/>
<feature type="domain" description="SIS" evidence="5">
    <location>
        <begin position="122"/>
        <end position="263"/>
    </location>
</feature>
<dbReference type="Gene3D" id="3.40.50.10490">
    <property type="entry name" value="Glucose-6-phosphate isomerase like protein, domain 1"/>
    <property type="match status" value="1"/>
</dbReference>
<dbReference type="InterPro" id="IPR009057">
    <property type="entry name" value="Homeodomain-like_sf"/>
</dbReference>
<dbReference type="Proteomes" id="UP000242682">
    <property type="component" value="Unassembled WGS sequence"/>
</dbReference>
<dbReference type="Pfam" id="PF01380">
    <property type="entry name" value="SIS"/>
    <property type="match status" value="1"/>
</dbReference>
<keyword evidence="1" id="KW-0805">Transcription regulation</keyword>
<dbReference type="InterPro" id="IPR047640">
    <property type="entry name" value="RpiR-like"/>
</dbReference>
<proteinExistence type="predicted"/>
<protein>
    <submittedName>
        <fullName evidence="6">RpiR family transcriptional regulator</fullName>
    </submittedName>
</protein>
<dbReference type="Gene3D" id="1.10.10.10">
    <property type="entry name" value="Winged helix-like DNA-binding domain superfamily/Winged helix DNA-binding domain"/>
    <property type="match status" value="1"/>
</dbReference>
<reference evidence="6 7" key="1">
    <citation type="submission" date="2018-03" db="EMBL/GenBank/DDBJ databases">
        <title>Genomic Encyclopedia of Type Strains, Phase III (KMG-III): the genomes of soil and plant-associated and newly described type strains.</title>
        <authorList>
            <person name="Whitman W."/>
        </authorList>
    </citation>
    <scope>NUCLEOTIDE SEQUENCE [LARGE SCALE GENOMIC DNA]</scope>
    <source>
        <strain evidence="6 7">CGMCC 1.12259</strain>
    </source>
</reference>
<dbReference type="PROSITE" id="PS51464">
    <property type="entry name" value="SIS"/>
    <property type="match status" value="1"/>
</dbReference>
<dbReference type="SUPFAM" id="SSF53697">
    <property type="entry name" value="SIS domain"/>
    <property type="match status" value="1"/>
</dbReference>
<dbReference type="GO" id="GO:1901135">
    <property type="term" value="P:carbohydrate derivative metabolic process"/>
    <property type="evidence" value="ECO:0007669"/>
    <property type="project" value="InterPro"/>
</dbReference>
<dbReference type="GO" id="GO:0003700">
    <property type="term" value="F:DNA-binding transcription factor activity"/>
    <property type="evidence" value="ECO:0007669"/>
    <property type="project" value="InterPro"/>
</dbReference>
<dbReference type="PROSITE" id="PS51071">
    <property type="entry name" value="HTH_RPIR"/>
    <property type="match status" value="1"/>
</dbReference>
<dbReference type="OrthoDB" id="2930at2"/>
<evidence type="ECO:0000313" key="7">
    <source>
        <dbReference type="Proteomes" id="UP000242682"/>
    </source>
</evidence>
<accession>A0A2P8GKB5</accession>
<dbReference type="EMBL" id="PYAT01000009">
    <property type="protein sequence ID" value="PSL34414.1"/>
    <property type="molecule type" value="Genomic_DNA"/>
</dbReference>
<dbReference type="InterPro" id="IPR000281">
    <property type="entry name" value="HTH_RpiR"/>
</dbReference>
<dbReference type="SUPFAM" id="SSF46689">
    <property type="entry name" value="Homeodomain-like"/>
    <property type="match status" value="1"/>
</dbReference>
<keyword evidence="7" id="KW-1185">Reference proteome</keyword>
<dbReference type="GO" id="GO:0003677">
    <property type="term" value="F:DNA binding"/>
    <property type="evidence" value="ECO:0007669"/>
    <property type="project" value="UniProtKB-KW"/>
</dbReference>
<evidence type="ECO:0000256" key="2">
    <source>
        <dbReference type="ARBA" id="ARBA00023125"/>
    </source>
</evidence>
<dbReference type="InterPro" id="IPR001347">
    <property type="entry name" value="SIS_dom"/>
</dbReference>
<dbReference type="InterPro" id="IPR046348">
    <property type="entry name" value="SIS_dom_sf"/>
</dbReference>
<evidence type="ECO:0000256" key="3">
    <source>
        <dbReference type="ARBA" id="ARBA00023163"/>
    </source>
</evidence>
<sequence length="283" mass="32201">MQDILRAVSNSYKDFSSGQKKVGDLFFQEPIFLAFSSALEVGKRVNVSESTVIRWTQKLGYKGYAEFQQILQRKLAEEHFGKTELKTAEPASGSFIENLLDADIASLMKLKETIDEELLLQVVDAIRYSDRLYVTSNFLDYGLAHWFATWLNTALGHTETLMLSDGQYFNRLAKLKTGDSIVAFVFLRNTKSLIETLKLAKERGVEIIVFTDSQDSIAAGYADLVIPVSLDSNLNIDSYTAVHALLASIMRFIYVKEHEKVKKNFSRLESIYKEKDIFFDEQL</sequence>
<keyword evidence="3" id="KW-0804">Transcription</keyword>
<dbReference type="PANTHER" id="PTHR30514">
    <property type="entry name" value="GLUCOKINASE"/>
    <property type="match status" value="1"/>
</dbReference>
<dbReference type="RefSeq" id="WP_106534057.1">
    <property type="nucleotide sequence ID" value="NZ_PYAT01000009.1"/>
</dbReference>
<dbReference type="GO" id="GO:0097367">
    <property type="term" value="F:carbohydrate derivative binding"/>
    <property type="evidence" value="ECO:0007669"/>
    <property type="project" value="InterPro"/>
</dbReference>
<name>A0A2P8GKB5_9BACL</name>
<dbReference type="CDD" id="cd05013">
    <property type="entry name" value="SIS_RpiR"/>
    <property type="match status" value="1"/>
</dbReference>
<keyword evidence="2" id="KW-0238">DNA-binding</keyword>